<reference evidence="1" key="1">
    <citation type="submission" date="2022-05" db="EMBL/GenBank/DDBJ databases">
        <title>Chromosome-level genome of Chaenocephalus aceratus.</title>
        <authorList>
            <person name="Park H."/>
        </authorList>
    </citation>
    <scope>NUCLEOTIDE SEQUENCE</scope>
    <source>
        <strain evidence="1">KU_202001</strain>
    </source>
</reference>
<sequence>MAKNCNSLGIPVGHMSQAVSDGELNMSARGCGGSSSSLPGTPGGEAGQANNVLSWAVSIEKLLEDPYGVRQFTSFLMSEVSAENILFWQACEKFRKISASSLDELKAAARSIYNTYLSHNAPYSVNIDDTAKTEEKDLEQPTPDMFNKAQAQIFKLMKMDSYRRFVRSPLYQSCTLSGVEGKSVSQLSKQTARTGSWEDVATRSPLSDKKNRKSDSNSFPVGRSASEKQQQKRGSLEDSTNIHGSVSRKETHLSAKPNSGVELGSLYRQIENGRSSPRSPEQGGVSRMGVEGGYCCVYLPDGSASLAPTRNGQPIKDMLASLCEKRGFPLKDVIIYLHGKDKQPLSLDQDCSVLRDQQVSLALRVMFALEIVFTGKTVGIMVKSSKTLQDALSAVLQKHHLKPQEALVTMVGSDEPLNMTSTVFRLANKTLRLDKTKGNQTTFSKGSSSAAATQAGGVEARSSLQTDRAKTQTKTSKNREMDGFLDMLTRAQGCRVDDQRGLLTKEQLVVPLFLKQESDQGPDTKPEQPSSTSSSTDDSKETSKSAGAGKESPDSAESEDKDLKETEV</sequence>
<name>A0ACB9X1G2_CHAAC</name>
<dbReference type="Proteomes" id="UP001057452">
    <property type="component" value="Chromosome 10"/>
</dbReference>
<organism evidence="1 2">
    <name type="scientific">Chaenocephalus aceratus</name>
    <name type="common">Blackfin icefish</name>
    <name type="synonym">Chaenichthys aceratus</name>
    <dbReference type="NCBI Taxonomy" id="36190"/>
    <lineage>
        <taxon>Eukaryota</taxon>
        <taxon>Metazoa</taxon>
        <taxon>Chordata</taxon>
        <taxon>Craniata</taxon>
        <taxon>Vertebrata</taxon>
        <taxon>Euteleostomi</taxon>
        <taxon>Actinopterygii</taxon>
        <taxon>Neopterygii</taxon>
        <taxon>Teleostei</taxon>
        <taxon>Neoteleostei</taxon>
        <taxon>Acanthomorphata</taxon>
        <taxon>Eupercaria</taxon>
        <taxon>Perciformes</taxon>
        <taxon>Notothenioidei</taxon>
        <taxon>Channichthyidae</taxon>
        <taxon>Chaenocephalus</taxon>
    </lineage>
</organism>
<comment type="caution">
    <text evidence="1">The sequence shown here is derived from an EMBL/GenBank/DDBJ whole genome shotgun (WGS) entry which is preliminary data.</text>
</comment>
<proteinExistence type="predicted"/>
<accession>A0ACB9X1G2</accession>
<keyword evidence="2" id="KW-1185">Reference proteome</keyword>
<gene>
    <name evidence="1" type="ORF">KUCAC02_004821</name>
</gene>
<evidence type="ECO:0000313" key="1">
    <source>
        <dbReference type="EMBL" id="KAI4819581.1"/>
    </source>
</evidence>
<dbReference type="EMBL" id="CM043794">
    <property type="protein sequence ID" value="KAI4819581.1"/>
    <property type="molecule type" value="Genomic_DNA"/>
</dbReference>
<evidence type="ECO:0000313" key="2">
    <source>
        <dbReference type="Proteomes" id="UP001057452"/>
    </source>
</evidence>
<protein>
    <submittedName>
        <fullName evidence="1">Uncharacterized protein</fullName>
    </submittedName>
</protein>